<keyword evidence="2" id="KW-1090">Inhibition of host innate immune response by virus</keyword>
<dbReference type="InterPro" id="IPR001525">
    <property type="entry name" value="C5_MeTfrase"/>
</dbReference>
<dbReference type="GO" id="GO:0032259">
    <property type="term" value="P:methylation"/>
    <property type="evidence" value="ECO:0007669"/>
    <property type="project" value="UniProtKB-KW"/>
</dbReference>
<dbReference type="Gene3D" id="3.90.120.10">
    <property type="entry name" value="DNA Methylase, subunit A, domain 2"/>
    <property type="match status" value="1"/>
</dbReference>
<evidence type="ECO:0000256" key="6">
    <source>
        <dbReference type="ARBA" id="ARBA00033479"/>
    </source>
</evidence>
<keyword evidence="5" id="KW-0899">Viral immunoevasion</keyword>
<evidence type="ECO:0000256" key="4">
    <source>
        <dbReference type="ARBA" id="ARBA00022691"/>
    </source>
</evidence>
<evidence type="ECO:0000256" key="1">
    <source>
        <dbReference type="ARBA" id="ARBA00022603"/>
    </source>
</evidence>
<name>S0A0R4_9CAUD</name>
<evidence type="ECO:0000313" key="9">
    <source>
        <dbReference type="Proteomes" id="UP000014720"/>
    </source>
</evidence>
<dbReference type="Gene3D" id="3.40.50.150">
    <property type="entry name" value="Vaccinia Virus protein VP39"/>
    <property type="match status" value="2"/>
</dbReference>
<evidence type="ECO:0000313" key="8">
    <source>
        <dbReference type="EMBL" id="AGO49164.1"/>
    </source>
</evidence>
<keyword evidence="1 7" id="KW-0489">Methyltransferase</keyword>
<keyword evidence="3 7" id="KW-0808">Transferase</keyword>
<dbReference type="InterPro" id="IPR050750">
    <property type="entry name" value="C5-MTase"/>
</dbReference>
<evidence type="ECO:0000256" key="5">
    <source>
        <dbReference type="ARBA" id="ARBA00023280"/>
    </source>
</evidence>
<keyword evidence="2" id="KW-0945">Host-virus interaction</keyword>
<dbReference type="PANTHER" id="PTHR46098">
    <property type="entry name" value="TRNA (CYTOSINE(38)-C(5))-METHYLTRANSFERASE"/>
    <property type="match status" value="1"/>
</dbReference>
<sequence length="287" mass="33165">MSKVKKVVSFFDGMSCGQIALNKVGIIPDQYLSYEIDKYAMIVAQANYPNTKQMGSVTDVDPDDLKDVDLFIGGSPCQGFSFAGKQLNFEDPRSKLFFEFAKAWDIIKKNNPNAKFLLENVKMKKEYQDLISKYMGVEPIMINSNLVSAQNRNRLYWTNIPFIKKPVDKKIVWGHIREFNVSDNFYYSEKGLSWIKRHGERKGKKLAIWGVNDKCQMIEASHFKNYSSQRFFGIEDKKGLRYITPTECERAQTVPDNYTNHVSNSQRYKMLGNGWTVDVIAHIFKNL</sequence>
<comment type="similarity">
    <text evidence="7">Belongs to the class I-like SAM-binding methyltransferase superfamily. C5-methyltransferase family.</text>
</comment>
<dbReference type="InterPro" id="IPR029063">
    <property type="entry name" value="SAM-dependent_MTases_sf"/>
</dbReference>
<dbReference type="Pfam" id="PF00145">
    <property type="entry name" value="DNA_methylase"/>
    <property type="match status" value="2"/>
</dbReference>
<evidence type="ECO:0000256" key="2">
    <source>
        <dbReference type="ARBA" id="ARBA00022632"/>
    </source>
</evidence>
<dbReference type="REBASE" id="66118">
    <property type="entry name" value="M.Cph182ORF1P"/>
</dbReference>
<dbReference type="GO" id="GO:0052170">
    <property type="term" value="P:symbiont-mediated suppression of host innate immune response"/>
    <property type="evidence" value="ECO:0007669"/>
    <property type="project" value="UniProtKB-KW"/>
</dbReference>
<accession>S0A0R4</accession>
<gene>
    <name evidence="8" type="ORF">Phi18:2_gp01</name>
</gene>
<keyword evidence="6" id="KW-1258">Restriction-modification system evasion by virus</keyword>
<reference evidence="9" key="2">
    <citation type="submission" date="2013-03" db="EMBL/GenBank/DDBJ databases">
        <title>The Cellulophaga phages: a novel, diverse, and globally ubiquitous model system.</title>
        <authorList>
            <person name="Holmfeldt K."/>
            <person name="Solonenko N."/>
            <person name="Shah M."/>
            <person name="Corrier K."/>
            <person name="Riemann L."/>
            <person name="VerBerkmoes N.C."/>
            <person name="Sullivan M.B."/>
        </authorList>
    </citation>
    <scope>NUCLEOTIDE SEQUENCE [LARGE SCALE GENOMIC DNA]</scope>
</reference>
<dbReference type="PROSITE" id="PS51679">
    <property type="entry name" value="SAM_MT_C5"/>
    <property type="match status" value="1"/>
</dbReference>
<dbReference type="EMBL" id="KC821627">
    <property type="protein sequence ID" value="AGO49164.1"/>
    <property type="molecule type" value="Genomic_DNA"/>
</dbReference>
<dbReference type="PROSITE" id="PS00094">
    <property type="entry name" value="C5_MTASE_1"/>
    <property type="match status" value="1"/>
</dbReference>
<reference evidence="8 9" key="1">
    <citation type="journal article" date="2013" name="Proc. Natl. Acad. Sci. U.S.A.">
        <title>Twelve previously unknown phage genera are ubiquitous in global oceans.</title>
        <authorList>
            <person name="Holmfeldt K."/>
            <person name="Solonenko N."/>
            <person name="Shah M."/>
            <person name="Corrier K."/>
            <person name="Riemann L."/>
            <person name="Verberkmoes N.C."/>
            <person name="Sullivan M.B."/>
        </authorList>
    </citation>
    <scope>NUCLEOTIDE SEQUENCE [LARGE SCALE GENOMIC DNA]</scope>
    <source>
        <strain evidence="8">Phi18:2</strain>
    </source>
</reference>
<organism evidence="8 9">
    <name type="scientific">Cellulophaga phage phi18:2</name>
    <dbReference type="NCBI Taxonomy" id="1327995"/>
    <lineage>
        <taxon>Viruses</taxon>
        <taxon>Duplodnaviria</taxon>
        <taxon>Heunggongvirae</taxon>
        <taxon>Uroviricota</taxon>
        <taxon>Caudoviricetes</taxon>
        <taxon>Helsingorvirus</taxon>
        <taxon>Helsingorvirus Cba181</taxon>
    </lineage>
</organism>
<evidence type="ECO:0000256" key="7">
    <source>
        <dbReference type="PROSITE-ProRule" id="PRU01016"/>
    </source>
</evidence>
<dbReference type="GO" id="GO:0008168">
    <property type="term" value="F:methyltransferase activity"/>
    <property type="evidence" value="ECO:0007669"/>
    <property type="project" value="UniProtKB-KW"/>
</dbReference>
<dbReference type="Proteomes" id="UP000014720">
    <property type="component" value="Segment"/>
</dbReference>
<evidence type="ECO:0000256" key="3">
    <source>
        <dbReference type="ARBA" id="ARBA00022679"/>
    </source>
</evidence>
<dbReference type="PANTHER" id="PTHR46098:SF1">
    <property type="entry name" value="TRNA (CYTOSINE(38)-C(5))-METHYLTRANSFERASE"/>
    <property type="match status" value="1"/>
</dbReference>
<feature type="active site" evidence="7">
    <location>
        <position position="77"/>
    </location>
</feature>
<dbReference type="InterPro" id="IPR018117">
    <property type="entry name" value="C5_DNA_meth_AS"/>
</dbReference>
<dbReference type="SUPFAM" id="SSF53335">
    <property type="entry name" value="S-adenosyl-L-methionine-dependent methyltransferases"/>
    <property type="match status" value="1"/>
</dbReference>
<keyword evidence="4 7" id="KW-0949">S-adenosyl-L-methionine</keyword>
<dbReference type="GO" id="GO:0099018">
    <property type="term" value="P:symbiont-mediated evasion of host restriction-modification system"/>
    <property type="evidence" value="ECO:0007669"/>
    <property type="project" value="UniProtKB-KW"/>
</dbReference>
<protein>
    <submittedName>
        <fullName evidence="8">DNA methylase</fullName>
    </submittedName>
</protein>
<proteinExistence type="inferred from homology"/>